<sequence length="290" mass="32227">ERLEEYNRTLEGRVAARTEELQNAMDDLRKSQAQLVQSEKMAALGQLVAGVAHDINNNISFIAGALPNIKRMTNELVVEMAENHKASPAWQMHLDIVSLLANAEEGVRRTKKIVQDLNAFSRSSHGQFVPVDIHAELNNIINLLRYECRDRAEIIRDFDPDLPVVYCQRDHMGQAYMNILLNAIQAIEKRGTIRLKTWLAGGKAYISFQDNGSGIEPEALEYIFDPFFSTKPVGQGTGLGLSITYNIVKNHHGKIEVHSAPGRGTEIVIILPVEPCKKADEEDGGVGGME</sequence>
<dbReference type="PANTHER" id="PTHR43065">
    <property type="entry name" value="SENSOR HISTIDINE KINASE"/>
    <property type="match status" value="1"/>
</dbReference>
<dbReference type="GO" id="GO:0000155">
    <property type="term" value="F:phosphorelay sensor kinase activity"/>
    <property type="evidence" value="ECO:0007669"/>
    <property type="project" value="InterPro"/>
</dbReference>
<dbReference type="Gene3D" id="1.10.287.130">
    <property type="match status" value="1"/>
</dbReference>
<dbReference type="SMART" id="SM00388">
    <property type="entry name" value="HisKA"/>
    <property type="match status" value="1"/>
</dbReference>
<proteinExistence type="predicted"/>
<feature type="domain" description="Histidine kinase" evidence="3">
    <location>
        <begin position="50"/>
        <end position="275"/>
    </location>
</feature>
<dbReference type="SUPFAM" id="SSF55874">
    <property type="entry name" value="ATPase domain of HSP90 chaperone/DNA topoisomerase II/histidine kinase"/>
    <property type="match status" value="1"/>
</dbReference>
<reference evidence="4" key="1">
    <citation type="submission" date="2018-06" db="EMBL/GenBank/DDBJ databases">
        <authorList>
            <person name="Zhirakovskaya E."/>
        </authorList>
    </citation>
    <scope>NUCLEOTIDE SEQUENCE</scope>
</reference>
<dbReference type="InterPro" id="IPR003661">
    <property type="entry name" value="HisK_dim/P_dom"/>
</dbReference>
<keyword evidence="2" id="KW-0175">Coiled coil</keyword>
<evidence type="ECO:0000256" key="1">
    <source>
        <dbReference type="ARBA" id="ARBA00022553"/>
    </source>
</evidence>
<evidence type="ECO:0000256" key="2">
    <source>
        <dbReference type="SAM" id="Coils"/>
    </source>
</evidence>
<dbReference type="PROSITE" id="PS50109">
    <property type="entry name" value="HIS_KIN"/>
    <property type="match status" value="1"/>
</dbReference>
<dbReference type="Gene3D" id="3.30.565.10">
    <property type="entry name" value="Histidine kinase-like ATPase, C-terminal domain"/>
    <property type="match status" value="1"/>
</dbReference>
<dbReference type="PANTHER" id="PTHR43065:SF50">
    <property type="entry name" value="HISTIDINE KINASE"/>
    <property type="match status" value="1"/>
</dbReference>
<dbReference type="InterPro" id="IPR003594">
    <property type="entry name" value="HATPase_dom"/>
</dbReference>
<dbReference type="InterPro" id="IPR036890">
    <property type="entry name" value="HATPase_C_sf"/>
</dbReference>
<protein>
    <submittedName>
        <fullName evidence="4">PAS/PAC sensor signal transduction histidine kinase</fullName>
    </submittedName>
</protein>
<dbReference type="InterPro" id="IPR005467">
    <property type="entry name" value="His_kinase_dom"/>
</dbReference>
<dbReference type="SMART" id="SM00387">
    <property type="entry name" value="HATPase_c"/>
    <property type="match status" value="1"/>
</dbReference>
<dbReference type="InterPro" id="IPR004358">
    <property type="entry name" value="Sig_transdc_His_kin-like_C"/>
</dbReference>
<dbReference type="PRINTS" id="PR00344">
    <property type="entry name" value="BCTRLSENSOR"/>
</dbReference>
<dbReference type="InterPro" id="IPR036097">
    <property type="entry name" value="HisK_dim/P_sf"/>
</dbReference>
<keyword evidence="4" id="KW-0808">Transferase</keyword>
<gene>
    <name evidence="4" type="ORF">MNBD_DELTA03-1824</name>
</gene>
<feature type="coiled-coil region" evidence="2">
    <location>
        <begin position="14"/>
        <end position="41"/>
    </location>
</feature>
<name>A0A3B0USR2_9ZZZZ</name>
<organism evidence="4">
    <name type="scientific">hydrothermal vent metagenome</name>
    <dbReference type="NCBI Taxonomy" id="652676"/>
    <lineage>
        <taxon>unclassified sequences</taxon>
        <taxon>metagenomes</taxon>
        <taxon>ecological metagenomes</taxon>
    </lineage>
</organism>
<feature type="non-terminal residue" evidence="4">
    <location>
        <position position="1"/>
    </location>
</feature>
<dbReference type="Pfam" id="PF02518">
    <property type="entry name" value="HATPase_c"/>
    <property type="match status" value="1"/>
</dbReference>
<accession>A0A3B0USR2</accession>
<evidence type="ECO:0000313" key="4">
    <source>
        <dbReference type="EMBL" id="VAW33958.1"/>
    </source>
</evidence>
<dbReference type="EMBL" id="UOEX01000073">
    <property type="protein sequence ID" value="VAW33958.1"/>
    <property type="molecule type" value="Genomic_DNA"/>
</dbReference>
<dbReference type="AlphaFoldDB" id="A0A3B0USR2"/>
<dbReference type="SUPFAM" id="SSF47384">
    <property type="entry name" value="Homodimeric domain of signal transducing histidine kinase"/>
    <property type="match status" value="1"/>
</dbReference>
<keyword evidence="1" id="KW-0597">Phosphoprotein</keyword>
<keyword evidence="4" id="KW-0418">Kinase</keyword>
<evidence type="ECO:0000259" key="3">
    <source>
        <dbReference type="PROSITE" id="PS50109"/>
    </source>
</evidence>